<organism evidence="2">
    <name type="scientific">Phytophthora nicotianae</name>
    <name type="common">Potato buckeye rot agent</name>
    <name type="synonym">Phytophthora parasitica</name>
    <dbReference type="NCBI Taxonomy" id="4792"/>
    <lineage>
        <taxon>Eukaryota</taxon>
        <taxon>Sar</taxon>
        <taxon>Stramenopiles</taxon>
        <taxon>Oomycota</taxon>
        <taxon>Peronosporomycetes</taxon>
        <taxon>Peronosporales</taxon>
        <taxon>Peronosporaceae</taxon>
        <taxon>Phytophthora</taxon>
    </lineage>
</organism>
<feature type="compositionally biased region" description="Polar residues" evidence="1">
    <location>
        <begin position="32"/>
        <end position="42"/>
    </location>
</feature>
<evidence type="ECO:0000313" key="2">
    <source>
        <dbReference type="EMBL" id="ETK88019.1"/>
    </source>
</evidence>
<reference evidence="2" key="1">
    <citation type="submission" date="2013-11" db="EMBL/GenBank/DDBJ databases">
        <title>The Genome Sequence of Phytophthora parasitica CJ02B3.</title>
        <authorList>
            <consortium name="The Broad Institute Genomics Platform"/>
            <person name="Russ C."/>
            <person name="Tyler B."/>
            <person name="Panabieres F."/>
            <person name="Shan W."/>
            <person name="Tripathy S."/>
            <person name="Grunwald N."/>
            <person name="Machado M."/>
            <person name="Johnson C.S."/>
            <person name="Arredondo F."/>
            <person name="Hong C."/>
            <person name="Coffey M."/>
            <person name="Young S.K."/>
            <person name="Zeng Q."/>
            <person name="Gargeya S."/>
            <person name="Fitzgerald M."/>
            <person name="Abouelleil A."/>
            <person name="Alvarado L."/>
            <person name="Chapman S.B."/>
            <person name="Gainer-Dewar J."/>
            <person name="Goldberg J."/>
            <person name="Griggs A."/>
            <person name="Gujja S."/>
            <person name="Hansen M."/>
            <person name="Howarth C."/>
            <person name="Imamovic A."/>
            <person name="Ireland A."/>
            <person name="Larimer J."/>
            <person name="McCowan C."/>
            <person name="Murphy C."/>
            <person name="Pearson M."/>
            <person name="Poon T.W."/>
            <person name="Priest M."/>
            <person name="Roberts A."/>
            <person name="Saif S."/>
            <person name="Shea T."/>
            <person name="Sykes S."/>
            <person name="Wortman J."/>
            <person name="Nusbaum C."/>
            <person name="Birren B."/>
        </authorList>
    </citation>
    <scope>NUCLEOTIDE SEQUENCE [LARGE SCALE GENOMIC DNA]</scope>
    <source>
        <strain evidence="2">CJ02B3</strain>
    </source>
</reference>
<dbReference type="Proteomes" id="UP000053236">
    <property type="component" value="Unassembled WGS sequence"/>
</dbReference>
<feature type="compositionally biased region" description="Basic and acidic residues" evidence="1">
    <location>
        <begin position="7"/>
        <end position="29"/>
    </location>
</feature>
<feature type="non-terminal residue" evidence="2">
    <location>
        <position position="98"/>
    </location>
</feature>
<feature type="region of interest" description="Disordered" evidence="1">
    <location>
        <begin position="1"/>
        <end position="98"/>
    </location>
</feature>
<evidence type="ECO:0000256" key="1">
    <source>
        <dbReference type="SAM" id="MobiDB-lite"/>
    </source>
</evidence>
<protein>
    <submittedName>
        <fullName evidence="2">Uncharacterized protein</fullName>
    </submittedName>
</protein>
<dbReference type="AlphaFoldDB" id="W2GYQ7"/>
<feature type="compositionally biased region" description="Basic and acidic residues" evidence="1">
    <location>
        <begin position="72"/>
        <end position="98"/>
    </location>
</feature>
<dbReference type="EMBL" id="KI686040">
    <property type="protein sequence ID" value="ETK88019.1"/>
    <property type="molecule type" value="Genomic_DNA"/>
</dbReference>
<sequence>MSVNSKSLDDLNKQRRIQTEDERKDEREANAVIQTTRRSQQSNEEREVEQSSTETIVRMQGRHRRMRSAGVQRERDRERHEIRRALQTEEEREEERER</sequence>
<name>W2GYQ7_PHYNI</name>
<proteinExistence type="predicted"/>
<accession>W2GYQ7</accession>
<gene>
    <name evidence="2" type="ORF">L915_07657</name>
</gene>